<evidence type="ECO:0008006" key="3">
    <source>
        <dbReference type="Google" id="ProtNLM"/>
    </source>
</evidence>
<proteinExistence type="predicted"/>
<dbReference type="InterPro" id="IPR052575">
    <property type="entry name" value="SSU_processome_comp_20"/>
</dbReference>
<dbReference type="Proteomes" id="UP000266723">
    <property type="component" value="Unassembled WGS sequence"/>
</dbReference>
<keyword evidence="2" id="KW-1185">Reference proteome</keyword>
<protein>
    <recommendedName>
        <fullName evidence="3">U3 small nucleolar RNA-associated protein 20 N-terminal domain-containing protein</fullName>
    </recommendedName>
</protein>
<dbReference type="PANTHER" id="PTHR17695">
    <property type="entry name" value="SMALL SUBUNIT PROCESSOME COMPONENT 20 HOMOLOG"/>
    <property type="match status" value="1"/>
</dbReference>
<evidence type="ECO:0000313" key="2">
    <source>
        <dbReference type="Proteomes" id="UP000266723"/>
    </source>
</evidence>
<reference evidence="1 2" key="1">
    <citation type="journal article" date="2020" name="BMC Genomics">
        <title>Intraspecific diversification of the crop wild relative Brassica cretica Lam. using demographic model selection.</title>
        <authorList>
            <person name="Kioukis A."/>
            <person name="Michalopoulou V.A."/>
            <person name="Briers L."/>
            <person name="Pirintsos S."/>
            <person name="Studholme D.J."/>
            <person name="Pavlidis P."/>
            <person name="Sarris P.F."/>
        </authorList>
    </citation>
    <scope>NUCLEOTIDE SEQUENCE [LARGE SCALE GENOMIC DNA]</scope>
    <source>
        <strain evidence="2">cv. PFS-1207/04</strain>
    </source>
</reference>
<dbReference type="EMBL" id="QGKV02000299">
    <property type="protein sequence ID" value="KAF3590640.1"/>
    <property type="molecule type" value="Genomic_DNA"/>
</dbReference>
<organism evidence="1 2">
    <name type="scientific">Brassica cretica</name>
    <name type="common">Mustard</name>
    <dbReference type="NCBI Taxonomy" id="69181"/>
    <lineage>
        <taxon>Eukaryota</taxon>
        <taxon>Viridiplantae</taxon>
        <taxon>Streptophyta</taxon>
        <taxon>Embryophyta</taxon>
        <taxon>Tracheophyta</taxon>
        <taxon>Spermatophyta</taxon>
        <taxon>Magnoliopsida</taxon>
        <taxon>eudicotyledons</taxon>
        <taxon>Gunneridae</taxon>
        <taxon>Pentapetalae</taxon>
        <taxon>rosids</taxon>
        <taxon>malvids</taxon>
        <taxon>Brassicales</taxon>
        <taxon>Brassicaceae</taxon>
        <taxon>Brassiceae</taxon>
        <taxon>Brassica</taxon>
    </lineage>
</organism>
<dbReference type="InterPro" id="IPR016024">
    <property type="entry name" value="ARM-type_fold"/>
</dbReference>
<name>A0ABQ7E295_BRACR</name>
<evidence type="ECO:0000313" key="1">
    <source>
        <dbReference type="EMBL" id="KAF3590640.1"/>
    </source>
</evidence>
<gene>
    <name evidence="1" type="ORF">DY000_02027684</name>
</gene>
<comment type="caution">
    <text evidence="1">The sequence shown here is derived from an EMBL/GenBank/DDBJ whole genome shotgun (WGS) entry which is preliminary data.</text>
</comment>
<sequence>MATPADARAVKSLNTSGGRKKFVFKNLAQKVNEIDISGFFKSLEKVKPEPSEGSSFFRDCLVELRELNTAEDFISFYEEMLPFVQTLPLVIEQKEIIFTKLVSRLQMDARLSLDAILRLIAALSRDLLEDFIPFLPRIVNSLVALLENGAKKDADIIKQIFSSWCEILMNLQKYLVRDIEGILRDTLDLRYHPKDYINELMSESMSFLLRNARNEQLEKGINRILSEVADPAKQDGAVDLLYYAMRGTSGSLHSKAGRVLSFLLKDSTLSFCDNSPQGKSPF</sequence>
<dbReference type="PANTHER" id="PTHR17695:SF11">
    <property type="entry name" value="SMALL SUBUNIT PROCESSOME COMPONENT 20 HOMOLOG"/>
    <property type="match status" value="1"/>
</dbReference>
<dbReference type="SUPFAM" id="SSF48371">
    <property type="entry name" value="ARM repeat"/>
    <property type="match status" value="1"/>
</dbReference>
<accession>A0ABQ7E295</accession>